<comment type="subcellular location">
    <subcellularLocation>
        <location evidence="1">Membrane</location>
        <topology evidence="1">Multi-pass membrane protein</topology>
    </subcellularLocation>
</comment>
<dbReference type="InterPro" id="IPR037185">
    <property type="entry name" value="EmrE-like"/>
</dbReference>
<dbReference type="InterPro" id="IPR000620">
    <property type="entry name" value="EamA_dom"/>
</dbReference>
<evidence type="ECO:0000256" key="4">
    <source>
        <dbReference type="ARBA" id="ARBA00022989"/>
    </source>
</evidence>
<evidence type="ECO:0000256" key="6">
    <source>
        <dbReference type="SAM" id="Phobius"/>
    </source>
</evidence>
<evidence type="ECO:0000256" key="3">
    <source>
        <dbReference type="ARBA" id="ARBA00022692"/>
    </source>
</evidence>
<dbReference type="PANTHER" id="PTHR32322">
    <property type="entry name" value="INNER MEMBRANE TRANSPORTER"/>
    <property type="match status" value="1"/>
</dbReference>
<dbReference type="OrthoDB" id="7158585at2"/>
<dbReference type="SUPFAM" id="SSF103481">
    <property type="entry name" value="Multidrug resistance efflux transporter EmrE"/>
    <property type="match status" value="2"/>
</dbReference>
<accession>A0A0M2R704</accession>
<dbReference type="STRING" id="1549748.WH95_18990"/>
<comment type="similarity">
    <text evidence="2">Belongs to the EamA transporter family.</text>
</comment>
<keyword evidence="5 6" id="KW-0472">Membrane</keyword>
<dbReference type="EMBL" id="LANI01000034">
    <property type="protein sequence ID" value="KKJ75313.1"/>
    <property type="molecule type" value="Genomic_DNA"/>
</dbReference>
<keyword evidence="4 6" id="KW-1133">Transmembrane helix</keyword>
<comment type="caution">
    <text evidence="8">The sequence shown here is derived from an EMBL/GenBank/DDBJ whole genome shotgun (WGS) entry which is preliminary data.</text>
</comment>
<feature type="transmembrane region" description="Helical" evidence="6">
    <location>
        <begin position="43"/>
        <end position="61"/>
    </location>
</feature>
<gene>
    <name evidence="8" type="ORF">WH95_18990</name>
</gene>
<feature type="transmembrane region" description="Helical" evidence="6">
    <location>
        <begin position="182"/>
        <end position="202"/>
    </location>
</feature>
<dbReference type="Gene3D" id="1.10.3730.20">
    <property type="match status" value="1"/>
</dbReference>
<proteinExistence type="inferred from homology"/>
<evidence type="ECO:0000313" key="9">
    <source>
        <dbReference type="Proteomes" id="UP000034491"/>
    </source>
</evidence>
<sequence length="297" mass="32272">MTQKTTPFGKDQPVGLIDYSVLAMIFMLWALNYIAVKVSVDEFPVWTALGVRFSIIVLLLVPFVKFPKGQFRSLLLISAALVPGHFGLLFWSIQNTASVGAISVIIQVGPAFSVLLAWIFFKDTPGIKRISGLIIGFFGIVFLFYEPTFFDTLDALIAGLGSAFFMGTYMVLVRGKNQISPLAIICWSSALGIPFSFGMALAMEAPIPETLQKASIESWLGIAYAAIASSIIAHGSWAWMLRRQPISFLAPLTLIVPVLAVFATVTVFDEPLTLHMIVAGVIVLAGMGLITISKAYK</sequence>
<keyword evidence="3 6" id="KW-0812">Transmembrane</keyword>
<feature type="domain" description="EamA" evidence="7">
    <location>
        <begin position="23"/>
        <end position="144"/>
    </location>
</feature>
<dbReference type="InterPro" id="IPR050638">
    <property type="entry name" value="AA-Vitamin_Transporters"/>
</dbReference>
<keyword evidence="9" id="KW-1185">Reference proteome</keyword>
<dbReference type="AlphaFoldDB" id="A0A0M2R704"/>
<feature type="transmembrane region" description="Helical" evidence="6">
    <location>
        <begin position="99"/>
        <end position="121"/>
    </location>
</feature>
<dbReference type="GO" id="GO:0016020">
    <property type="term" value="C:membrane"/>
    <property type="evidence" value="ECO:0007669"/>
    <property type="project" value="UniProtKB-SubCell"/>
</dbReference>
<evidence type="ECO:0000259" key="7">
    <source>
        <dbReference type="Pfam" id="PF00892"/>
    </source>
</evidence>
<feature type="domain" description="EamA" evidence="7">
    <location>
        <begin position="156"/>
        <end position="291"/>
    </location>
</feature>
<feature type="transmembrane region" description="Helical" evidence="6">
    <location>
        <begin position="274"/>
        <end position="292"/>
    </location>
</feature>
<feature type="transmembrane region" description="Helical" evidence="6">
    <location>
        <begin position="222"/>
        <end position="241"/>
    </location>
</feature>
<name>A0A0M2R704_9PROT</name>
<dbReference type="Proteomes" id="UP000034491">
    <property type="component" value="Unassembled WGS sequence"/>
</dbReference>
<evidence type="ECO:0000256" key="2">
    <source>
        <dbReference type="ARBA" id="ARBA00007362"/>
    </source>
</evidence>
<dbReference type="PANTHER" id="PTHR32322:SF2">
    <property type="entry name" value="EAMA DOMAIN-CONTAINING PROTEIN"/>
    <property type="match status" value="1"/>
</dbReference>
<reference evidence="8 9" key="1">
    <citation type="submission" date="2015-03" db="EMBL/GenBank/DDBJ databases">
        <title>Genome sequence of Kiloniella sp. P1-1, isolated from the gut microflora of Pacific white shrimp, Penaeus vannamei.</title>
        <authorList>
            <person name="Shao Z."/>
            <person name="Wang L."/>
            <person name="Li X."/>
        </authorList>
    </citation>
    <scope>NUCLEOTIDE SEQUENCE [LARGE SCALE GENOMIC DNA]</scope>
    <source>
        <strain evidence="8 9">P1-1</strain>
    </source>
</reference>
<evidence type="ECO:0000256" key="1">
    <source>
        <dbReference type="ARBA" id="ARBA00004141"/>
    </source>
</evidence>
<feature type="transmembrane region" description="Helical" evidence="6">
    <location>
        <begin position="12"/>
        <end position="31"/>
    </location>
</feature>
<organism evidence="8 9">
    <name type="scientific">Kiloniella litopenaei</name>
    <dbReference type="NCBI Taxonomy" id="1549748"/>
    <lineage>
        <taxon>Bacteria</taxon>
        <taxon>Pseudomonadati</taxon>
        <taxon>Pseudomonadota</taxon>
        <taxon>Alphaproteobacteria</taxon>
        <taxon>Rhodospirillales</taxon>
        <taxon>Kiloniellaceae</taxon>
        <taxon>Kiloniella</taxon>
    </lineage>
</organism>
<feature type="transmembrane region" description="Helical" evidence="6">
    <location>
        <begin position="73"/>
        <end position="93"/>
    </location>
</feature>
<evidence type="ECO:0000256" key="5">
    <source>
        <dbReference type="ARBA" id="ARBA00023136"/>
    </source>
</evidence>
<evidence type="ECO:0000313" key="8">
    <source>
        <dbReference type="EMBL" id="KKJ75313.1"/>
    </source>
</evidence>
<protein>
    <recommendedName>
        <fullName evidence="7">EamA domain-containing protein</fullName>
    </recommendedName>
</protein>
<feature type="transmembrane region" description="Helical" evidence="6">
    <location>
        <begin position="248"/>
        <end position="268"/>
    </location>
</feature>
<dbReference type="Pfam" id="PF00892">
    <property type="entry name" value="EamA"/>
    <property type="match status" value="2"/>
</dbReference>
<dbReference type="RefSeq" id="WP_046509984.1">
    <property type="nucleotide sequence ID" value="NZ_LANI01000034.1"/>
</dbReference>
<feature type="transmembrane region" description="Helical" evidence="6">
    <location>
        <begin position="133"/>
        <end position="150"/>
    </location>
</feature>
<feature type="transmembrane region" description="Helical" evidence="6">
    <location>
        <begin position="156"/>
        <end position="175"/>
    </location>
</feature>